<accession>A0A412YSE4</accession>
<dbReference type="GO" id="GO:0015074">
    <property type="term" value="P:DNA integration"/>
    <property type="evidence" value="ECO:0007669"/>
    <property type="project" value="UniProtKB-KW"/>
</dbReference>
<dbReference type="Pfam" id="PF13102">
    <property type="entry name" value="Phage_int_SAM_5"/>
    <property type="match status" value="1"/>
</dbReference>
<dbReference type="Pfam" id="PF18976">
    <property type="entry name" value="DUF5712"/>
    <property type="match status" value="1"/>
</dbReference>
<feature type="compositionally biased region" description="Basic residues" evidence="4">
    <location>
        <begin position="427"/>
        <end position="437"/>
    </location>
</feature>
<feature type="domain" description="Core-binding (CB)" evidence="5">
    <location>
        <begin position="111"/>
        <end position="199"/>
    </location>
</feature>
<evidence type="ECO:0000256" key="1">
    <source>
        <dbReference type="ARBA" id="ARBA00022908"/>
    </source>
</evidence>
<evidence type="ECO:0000256" key="3">
    <source>
        <dbReference type="PROSITE-ProRule" id="PRU01248"/>
    </source>
</evidence>
<proteinExistence type="predicted"/>
<protein>
    <recommendedName>
        <fullName evidence="5">Core-binding (CB) domain-containing protein</fullName>
    </recommendedName>
</protein>
<feature type="region of interest" description="Disordered" evidence="4">
    <location>
        <begin position="416"/>
        <end position="437"/>
    </location>
</feature>
<dbReference type="AlphaFoldDB" id="A0A412YSE4"/>
<dbReference type="InterPro" id="IPR010998">
    <property type="entry name" value="Integrase_recombinase_N"/>
</dbReference>
<dbReference type="RefSeq" id="WP_009036680.1">
    <property type="nucleotide sequence ID" value="NZ_JAQPZB010000041.1"/>
</dbReference>
<dbReference type="EMBL" id="QRZL01000044">
    <property type="protein sequence ID" value="RGV68084.1"/>
    <property type="molecule type" value="Genomic_DNA"/>
</dbReference>
<reference evidence="6 7" key="1">
    <citation type="submission" date="2018-08" db="EMBL/GenBank/DDBJ databases">
        <title>A genome reference for cultivated species of the human gut microbiota.</title>
        <authorList>
            <person name="Zou Y."/>
            <person name="Xue W."/>
            <person name="Luo G."/>
        </authorList>
    </citation>
    <scope>NUCLEOTIDE SEQUENCE [LARGE SCALE GENOMIC DNA]</scope>
    <source>
        <strain evidence="6 7">AF14-1AC</strain>
    </source>
</reference>
<evidence type="ECO:0000256" key="4">
    <source>
        <dbReference type="SAM" id="MobiDB-lite"/>
    </source>
</evidence>
<keyword evidence="1" id="KW-0229">DNA integration</keyword>
<comment type="caution">
    <text evidence="6">The sequence shown here is derived from an EMBL/GenBank/DDBJ whole genome shotgun (WGS) entry which is preliminary data.</text>
</comment>
<organism evidence="6 7">
    <name type="scientific">Phocaeicola dorei</name>
    <dbReference type="NCBI Taxonomy" id="357276"/>
    <lineage>
        <taxon>Bacteria</taxon>
        <taxon>Pseudomonadati</taxon>
        <taxon>Bacteroidota</taxon>
        <taxon>Bacteroidia</taxon>
        <taxon>Bacteroidales</taxon>
        <taxon>Bacteroidaceae</taxon>
        <taxon>Phocaeicola</taxon>
    </lineage>
</organism>
<name>A0A412YSE4_9BACT</name>
<dbReference type="Gene3D" id="1.10.150.130">
    <property type="match status" value="1"/>
</dbReference>
<dbReference type="InterPro" id="IPR025269">
    <property type="entry name" value="SAM-like_dom"/>
</dbReference>
<dbReference type="PROSITE" id="PS51900">
    <property type="entry name" value="CB"/>
    <property type="match status" value="1"/>
</dbReference>
<sequence length="437" mass="50170">MNQTDVKVSFYLKKSEADARGNCPVMARLIVGKHSETAFSVKFRVPQSLWSSGRACGKSVAARDINNRLDEIRAAALGIYAEQSAIREDVTAEDVKHQLLGMASEQETLLSYFRLFIRNFEKRVGINRTEKTLRAYRNSYNHLVRFLQMQYKLSDIPFAALDRSFIEKYDLYLRTECCLASGTIVNLTVQLKTIVGEAIADGIITVFPFVGYEPVHPKPEQKYLTSEELNRIMTTPLHDQILYHVRDMFLFSCYTGIPYSDMCLLTNVNMHCHLIVSRKDQTNKKKLSPLTNHKNTKNGVIKSGFDRVNLFRQAEQGFDKLFSYNRQLSESFEYSNTMKNGSIDDKLRMQEQELKEPKYYFTGEKKKDVFQSSEKENNISCNLDNKADEKHSYSHQNNGSGDSLLSIISLGKGNNYDAASEEELQTQKRKKKKGIRR</sequence>
<keyword evidence="2 3" id="KW-0238">DNA-binding</keyword>
<dbReference type="Proteomes" id="UP000283678">
    <property type="component" value="Unassembled WGS sequence"/>
</dbReference>
<evidence type="ECO:0000313" key="6">
    <source>
        <dbReference type="EMBL" id="RGV68084.1"/>
    </source>
</evidence>
<dbReference type="InterPro" id="IPR044068">
    <property type="entry name" value="CB"/>
</dbReference>
<dbReference type="InterPro" id="IPR043766">
    <property type="entry name" value="BfmA-like"/>
</dbReference>
<evidence type="ECO:0000259" key="5">
    <source>
        <dbReference type="PROSITE" id="PS51900"/>
    </source>
</evidence>
<dbReference type="GO" id="GO:0003677">
    <property type="term" value="F:DNA binding"/>
    <property type="evidence" value="ECO:0007669"/>
    <property type="project" value="UniProtKB-UniRule"/>
</dbReference>
<dbReference type="InterPro" id="IPR011010">
    <property type="entry name" value="DNA_brk_join_enz"/>
</dbReference>
<dbReference type="SUPFAM" id="SSF56349">
    <property type="entry name" value="DNA breaking-rejoining enzymes"/>
    <property type="match status" value="1"/>
</dbReference>
<evidence type="ECO:0000313" key="7">
    <source>
        <dbReference type="Proteomes" id="UP000283678"/>
    </source>
</evidence>
<evidence type="ECO:0000256" key="2">
    <source>
        <dbReference type="ARBA" id="ARBA00023125"/>
    </source>
</evidence>
<gene>
    <name evidence="6" type="ORF">DWW04_22660</name>
</gene>
<dbReference type="Pfam" id="PF17293">
    <property type="entry name" value="Arm-DNA-bind_5"/>
    <property type="match status" value="1"/>
</dbReference>
<dbReference type="InterPro" id="IPR035386">
    <property type="entry name" value="Arm-DNA-bind_5"/>
</dbReference>